<proteinExistence type="predicted"/>
<dbReference type="PANTHER" id="PTHR11010">
    <property type="entry name" value="PROTEASE S28 PRO-X CARBOXYPEPTIDASE-RELATED"/>
    <property type="match status" value="1"/>
</dbReference>
<dbReference type="GO" id="GO:0004177">
    <property type="term" value="F:aminopeptidase activity"/>
    <property type="evidence" value="ECO:0007669"/>
    <property type="project" value="UniProtKB-KW"/>
</dbReference>
<accession>A0ABR5J5B9</accession>
<organism evidence="5 6">
    <name type="scientific">Streptomyces varsoviensis</name>
    <dbReference type="NCBI Taxonomy" id="67373"/>
    <lineage>
        <taxon>Bacteria</taxon>
        <taxon>Bacillati</taxon>
        <taxon>Actinomycetota</taxon>
        <taxon>Actinomycetes</taxon>
        <taxon>Kitasatosporales</taxon>
        <taxon>Streptomycetaceae</taxon>
        <taxon>Streptomyces</taxon>
    </lineage>
</organism>
<keyword evidence="1" id="KW-0645">Protease</keyword>
<name>A0ABR5J5B9_9ACTN</name>
<keyword evidence="6" id="KW-1185">Reference proteome</keyword>
<gene>
    <name evidence="5" type="ORF">ADK38_20400</name>
</gene>
<evidence type="ECO:0000313" key="5">
    <source>
        <dbReference type="EMBL" id="KOG88331.1"/>
    </source>
</evidence>
<evidence type="ECO:0000256" key="3">
    <source>
        <dbReference type="ARBA" id="ARBA00022801"/>
    </source>
</evidence>
<feature type="non-terminal residue" evidence="5">
    <location>
        <position position="1"/>
    </location>
</feature>
<evidence type="ECO:0000256" key="1">
    <source>
        <dbReference type="ARBA" id="ARBA00022670"/>
    </source>
</evidence>
<dbReference type="Gene3D" id="3.40.50.1820">
    <property type="entry name" value="alpha/beta hydrolase"/>
    <property type="match status" value="1"/>
</dbReference>
<dbReference type="SUPFAM" id="SSF53474">
    <property type="entry name" value="alpha/beta-Hydrolases"/>
    <property type="match status" value="1"/>
</dbReference>
<sequence length="436" mass="48425">AQRATASAGEANRAADEAHRDADEGIRDRLAGIPGMRVLAEVPAAAGYRYFRLSYRQPIDHRHPEQGTFDQRLTLLHKSVQRPMVLYTTGYELGDDPAFRSEPTQLVDGNQISTEQRYFGTSRPRALDWSKLDIWQAASDHHRLVRALKSVYRAPWISTGGSKGGMAAVYHRRFYPDDVAGTVAYSATNNTDDRDDSAWDAFLGRVGPASCRAALSGAQRAALERRTELVARYARWAREEGRGFDIIGSADKAYELAVLRLPMMFWMYQGSAGCESVPRPDASDDALYGWLEKVTQLPVYTDRTVASLTPYFYQLGTELGYPHFAAPHLKGLLRYPGVQEMRTYVPRDIPLRFRPAAMPDIDRWVRQRGSRMLFVYGAEDPGRSEPFRVGEGGGAGRDAHVYVAPGGAHRARIAMLDPADAGQATAAVRSWARGGK</sequence>
<evidence type="ECO:0000256" key="2">
    <source>
        <dbReference type="ARBA" id="ARBA00022729"/>
    </source>
</evidence>
<evidence type="ECO:0000313" key="6">
    <source>
        <dbReference type="Proteomes" id="UP000037020"/>
    </source>
</evidence>
<comment type="caution">
    <text evidence="5">The sequence shown here is derived from an EMBL/GenBank/DDBJ whole genome shotgun (WGS) entry which is preliminary data.</text>
</comment>
<reference evidence="5 6" key="1">
    <citation type="submission" date="2015-07" db="EMBL/GenBank/DDBJ databases">
        <authorList>
            <person name="Ju K.-S."/>
            <person name="Doroghazi J.R."/>
            <person name="Metcalf W.W."/>
        </authorList>
    </citation>
    <scope>NUCLEOTIDE SEQUENCE [LARGE SCALE GENOMIC DNA]</scope>
    <source>
        <strain evidence="5 6">NRRL B-3589</strain>
    </source>
</reference>
<keyword evidence="5" id="KW-0031">Aminopeptidase</keyword>
<protein>
    <submittedName>
        <fullName evidence="5">Tripeptidyl aminopeptidase</fullName>
    </submittedName>
</protein>
<dbReference type="Pfam" id="PF05576">
    <property type="entry name" value="Peptidase_S37"/>
    <property type="match status" value="1"/>
</dbReference>
<keyword evidence="3" id="KW-0378">Hydrolase</keyword>
<dbReference type="InterPro" id="IPR029058">
    <property type="entry name" value="AB_hydrolase_fold"/>
</dbReference>
<keyword evidence="2" id="KW-0732">Signal</keyword>
<dbReference type="EMBL" id="LGUT01001741">
    <property type="protein sequence ID" value="KOG88331.1"/>
    <property type="molecule type" value="Genomic_DNA"/>
</dbReference>
<dbReference type="InterPro" id="IPR008761">
    <property type="entry name" value="Peptidase_S37"/>
</dbReference>
<dbReference type="PANTHER" id="PTHR11010:SF38">
    <property type="entry name" value="LYSOSOMAL PRO-X CARBOXYPEPTIDASE"/>
    <property type="match status" value="1"/>
</dbReference>
<feature type="region of interest" description="Disordered" evidence="4">
    <location>
        <begin position="1"/>
        <end position="23"/>
    </location>
</feature>
<evidence type="ECO:0000256" key="4">
    <source>
        <dbReference type="SAM" id="MobiDB-lite"/>
    </source>
</evidence>
<feature type="compositionally biased region" description="Basic and acidic residues" evidence="4">
    <location>
        <begin position="13"/>
        <end position="23"/>
    </location>
</feature>
<dbReference type="Proteomes" id="UP000037020">
    <property type="component" value="Unassembled WGS sequence"/>
</dbReference>